<feature type="transmembrane region" description="Helical" evidence="7">
    <location>
        <begin position="340"/>
        <end position="358"/>
    </location>
</feature>
<feature type="transmembrane region" description="Helical" evidence="7">
    <location>
        <begin position="138"/>
        <end position="157"/>
    </location>
</feature>
<gene>
    <name evidence="8" type="ORF">N0F65_010630</name>
</gene>
<evidence type="ECO:0000256" key="5">
    <source>
        <dbReference type="ARBA" id="ARBA00023136"/>
    </source>
</evidence>
<comment type="similarity">
    <text evidence="2">Belongs to the TMEM161 family.</text>
</comment>
<feature type="transmembrane region" description="Helical" evidence="7">
    <location>
        <begin position="99"/>
        <end position="118"/>
    </location>
</feature>
<feature type="transmembrane region" description="Helical" evidence="7">
    <location>
        <begin position="231"/>
        <end position="256"/>
    </location>
</feature>
<protein>
    <recommendedName>
        <fullName evidence="10">Transmembrane protein</fullName>
    </recommendedName>
</protein>
<feature type="transmembrane region" description="Helical" evidence="7">
    <location>
        <begin position="394"/>
        <end position="417"/>
    </location>
</feature>
<dbReference type="EMBL" id="DAKRPA010000013">
    <property type="protein sequence ID" value="DBA03977.1"/>
    <property type="molecule type" value="Genomic_DNA"/>
</dbReference>
<reference evidence="8" key="2">
    <citation type="journal article" date="2023" name="Microbiol Resour">
        <title>Decontamination and Annotation of the Draft Genome Sequence of the Oomycete Lagenidium giganteum ARSEF 373.</title>
        <authorList>
            <person name="Morgan W.R."/>
            <person name="Tartar A."/>
        </authorList>
    </citation>
    <scope>NUCLEOTIDE SEQUENCE</scope>
    <source>
        <strain evidence="8">ARSEF 373</strain>
    </source>
</reference>
<keyword evidence="9" id="KW-1185">Reference proteome</keyword>
<keyword evidence="3 7" id="KW-0812">Transmembrane</keyword>
<feature type="transmembrane region" description="Helical" evidence="7">
    <location>
        <begin position="277"/>
        <end position="294"/>
    </location>
</feature>
<evidence type="ECO:0000313" key="9">
    <source>
        <dbReference type="Proteomes" id="UP001146120"/>
    </source>
</evidence>
<evidence type="ECO:0000256" key="4">
    <source>
        <dbReference type="ARBA" id="ARBA00022989"/>
    </source>
</evidence>
<dbReference type="InterPro" id="IPR019395">
    <property type="entry name" value="Transmembrane_161A/B"/>
</dbReference>
<evidence type="ECO:0000256" key="1">
    <source>
        <dbReference type="ARBA" id="ARBA00004141"/>
    </source>
</evidence>
<accession>A0AAV2ZEW2</accession>
<comment type="caution">
    <text evidence="8">The sequence shown here is derived from an EMBL/GenBank/DDBJ whole genome shotgun (WGS) entry which is preliminary data.</text>
</comment>
<dbReference type="AlphaFoldDB" id="A0AAV2ZEW2"/>
<evidence type="ECO:0000256" key="2">
    <source>
        <dbReference type="ARBA" id="ARBA00009706"/>
    </source>
</evidence>
<comment type="subcellular location">
    <subcellularLocation>
        <location evidence="1">Membrane</location>
        <topology evidence="1">Multi-pass membrane protein</topology>
    </subcellularLocation>
</comment>
<feature type="transmembrane region" description="Helical" evidence="7">
    <location>
        <begin position="492"/>
        <end position="515"/>
    </location>
</feature>
<dbReference type="PANTHER" id="PTHR13624">
    <property type="entry name" value="RE42071P"/>
    <property type="match status" value="1"/>
</dbReference>
<dbReference type="PANTHER" id="PTHR13624:SF6">
    <property type="entry name" value="EMEI"/>
    <property type="match status" value="1"/>
</dbReference>
<keyword evidence="4 7" id="KW-1133">Transmembrane helix</keyword>
<dbReference type="GO" id="GO:0016020">
    <property type="term" value="C:membrane"/>
    <property type="evidence" value="ECO:0007669"/>
    <property type="project" value="UniProtKB-SubCell"/>
</dbReference>
<evidence type="ECO:0000256" key="7">
    <source>
        <dbReference type="SAM" id="Phobius"/>
    </source>
</evidence>
<proteinExistence type="inferred from homology"/>
<evidence type="ECO:0000313" key="8">
    <source>
        <dbReference type="EMBL" id="DBA03977.1"/>
    </source>
</evidence>
<sequence length="555" mass="61883">MALFPPEFIAGIIFAFFQMRLRSFFSLASFLVNKLTFFLPPEDDLIDQLNGKAPGDGKKQKQAKKELTADERMQIFYVKCAKTESGVFQQALFFDLYEMMIMLVTSTVFAYSFGEAFAFGKQFFTTAEANDTAYQPEISVYGLFSAFFVCIWFPLQVKFAQGLTTYESRLGIGVGSLGFIVALFVLYAPKGLLDFDVENALAAVGGRIEIVLRALGFVDGDMANVARTAEWIRVLIILQIAALAGVFTSTAFLPAFRFARMYAEMTSDPQTSAIRKLLLHINMLLPLLITVFWIKPLSTDMFVPKSMVPCMDRAFTSDCVRPGAESSFGLTESKWHATRIYVVLAAVVIRLVCLRGHLQFFLIEPKDSIVQIVRRPGPVDGEILKSKVRIQFNYVPVIAIQYLAPVGALLACALLLARQTQTSMGLYSSIASLMPSAWNATAGTSGVLLPDNTPPNFGSFRLGADIDRDAMALVIKAMTQFQVFTPAFHVSFFGFFIWWVSFNWFVVSVAGLVYWKNAPHLSSSDEQDAADARRNKQTPKLLKNQLKSLKMKKHI</sequence>
<organism evidence="8 9">
    <name type="scientific">Lagenidium giganteum</name>
    <dbReference type="NCBI Taxonomy" id="4803"/>
    <lineage>
        <taxon>Eukaryota</taxon>
        <taxon>Sar</taxon>
        <taxon>Stramenopiles</taxon>
        <taxon>Oomycota</taxon>
        <taxon>Peronosporomycetes</taxon>
        <taxon>Pythiales</taxon>
        <taxon>Pythiaceae</taxon>
    </lineage>
</organism>
<dbReference type="Pfam" id="PF10268">
    <property type="entry name" value="Tmemb_161AB"/>
    <property type="match status" value="1"/>
</dbReference>
<keyword evidence="5 7" id="KW-0472">Membrane</keyword>
<name>A0AAV2ZEW2_9STRA</name>
<evidence type="ECO:0000256" key="6">
    <source>
        <dbReference type="ARBA" id="ARBA00023180"/>
    </source>
</evidence>
<reference evidence="8" key="1">
    <citation type="submission" date="2022-11" db="EMBL/GenBank/DDBJ databases">
        <authorList>
            <person name="Morgan W.R."/>
            <person name="Tartar A."/>
        </authorList>
    </citation>
    <scope>NUCLEOTIDE SEQUENCE</scope>
    <source>
        <strain evidence="8">ARSEF 373</strain>
    </source>
</reference>
<evidence type="ECO:0008006" key="10">
    <source>
        <dbReference type="Google" id="ProtNLM"/>
    </source>
</evidence>
<feature type="transmembrane region" description="Helical" evidence="7">
    <location>
        <begin position="12"/>
        <end position="32"/>
    </location>
</feature>
<feature type="transmembrane region" description="Helical" evidence="7">
    <location>
        <begin position="169"/>
        <end position="188"/>
    </location>
</feature>
<evidence type="ECO:0000256" key="3">
    <source>
        <dbReference type="ARBA" id="ARBA00022692"/>
    </source>
</evidence>
<dbReference type="Proteomes" id="UP001146120">
    <property type="component" value="Unassembled WGS sequence"/>
</dbReference>
<keyword evidence="6" id="KW-0325">Glycoprotein</keyword>